<evidence type="ECO:0000256" key="9">
    <source>
        <dbReference type="ARBA" id="ARBA00052716"/>
    </source>
</evidence>
<feature type="binding site" evidence="13">
    <location>
        <position position="108"/>
    </location>
    <ligand>
        <name>NADPH</name>
        <dbReference type="ChEBI" id="CHEBI:57783"/>
    </ligand>
</feature>
<dbReference type="GO" id="GO:0051287">
    <property type="term" value="F:NAD binding"/>
    <property type="evidence" value="ECO:0007669"/>
    <property type="project" value="InterPro"/>
</dbReference>
<sequence length="349" mass="37162">MAHKKIAVLVAGSWGTALSRVLADNGHSVTLWTRKEAQANEINQERRNEKFLPGAKLPEGITATTVMADAVKEAEAVLFVAPSSAMREVARQAASYLHKDALVIHATKGFESDSLKRMSTVLAEELGRSEEQIVVLSGPSHAEEVINRHPTTIVVASKEIACAEAAQDLFMNESYFRVYTNPDLIGVETAGAIKNIIALGAGLSDGLGFGDNAKAALITRGLAEIARLGAAMGANPLTFAGLAGVGDLIVTCTSQHSRNWRAGSMLAQGLPLAEVLERMGMVVEGVRTTKAAHALAGNHDVEMPITDQLYAVLFEGKSPEKAVGALMGRVRTHEIEEIASTAQEKWFKG</sequence>
<keyword evidence="2 13" id="KW-0444">Lipid biosynthesis</keyword>
<feature type="binding site" evidence="16">
    <location>
        <position position="258"/>
    </location>
    <ligand>
        <name>NAD(+)</name>
        <dbReference type="ChEBI" id="CHEBI:57540"/>
    </ligand>
</feature>
<dbReference type="GO" id="GO:0006650">
    <property type="term" value="P:glycerophospholipid metabolic process"/>
    <property type="evidence" value="ECO:0007669"/>
    <property type="project" value="UniProtKB-UniRule"/>
</dbReference>
<evidence type="ECO:0000259" key="18">
    <source>
        <dbReference type="Pfam" id="PF01210"/>
    </source>
</evidence>
<keyword evidence="13" id="KW-0547">Nucleotide-binding</keyword>
<evidence type="ECO:0000256" key="12">
    <source>
        <dbReference type="ARBA" id="ARBA00080511"/>
    </source>
</evidence>
<protein>
    <recommendedName>
        <fullName evidence="11 13">Glycerol-3-phosphate dehydrogenase [NAD(P)+]</fullName>
        <ecNumber evidence="10 13">1.1.1.94</ecNumber>
    </recommendedName>
    <alternativeName>
        <fullName evidence="13">NAD(P)(+)-dependent glycerol-3-phosphate dehydrogenase</fullName>
    </alternativeName>
    <alternativeName>
        <fullName evidence="12 13">NAD(P)H-dependent dihydroxyacetone-phosphate reductase</fullName>
    </alternativeName>
</protein>
<dbReference type="InterPro" id="IPR036291">
    <property type="entry name" value="NAD(P)-bd_dom_sf"/>
</dbReference>
<comment type="subcellular location">
    <subcellularLocation>
        <location evidence="13">Cytoplasm</location>
    </subcellularLocation>
</comment>
<evidence type="ECO:0000313" key="21">
    <source>
        <dbReference type="Proteomes" id="UP000515679"/>
    </source>
</evidence>
<dbReference type="Gene3D" id="1.10.1040.10">
    <property type="entry name" value="N-(1-d-carboxylethyl)-l-norvaline Dehydrogenase, domain 2"/>
    <property type="match status" value="1"/>
</dbReference>
<evidence type="ECO:0000313" key="20">
    <source>
        <dbReference type="EMBL" id="QMV44361.1"/>
    </source>
</evidence>
<gene>
    <name evidence="13" type="primary">gpsA</name>
    <name evidence="20" type="ORF">FPL14_26735</name>
</gene>
<feature type="active site" description="Proton acceptor" evidence="13 14">
    <location>
        <position position="194"/>
    </location>
</feature>
<comment type="function">
    <text evidence="13">Catalyzes the reduction of the glycolytic intermediate dihydroxyacetone phosphate (DHAP) to sn-glycerol 3-phosphate (G3P), the key precursor for phospholipid synthesis.</text>
</comment>
<dbReference type="NCBIfam" id="NF000940">
    <property type="entry name" value="PRK00094.1-2"/>
    <property type="match status" value="1"/>
</dbReference>
<evidence type="ECO:0000256" key="10">
    <source>
        <dbReference type="ARBA" id="ARBA00066687"/>
    </source>
</evidence>
<dbReference type="InterPro" id="IPR013328">
    <property type="entry name" value="6PGD_dom2"/>
</dbReference>
<dbReference type="Pfam" id="PF07479">
    <property type="entry name" value="NAD_Gly3P_dh_C"/>
    <property type="match status" value="1"/>
</dbReference>
<dbReference type="HAMAP" id="MF_00394">
    <property type="entry name" value="NAD_Glyc3P_dehydrog"/>
    <property type="match status" value="1"/>
</dbReference>
<keyword evidence="7 13" id="KW-0594">Phospholipid biosynthesis</keyword>
<dbReference type="PROSITE" id="PS00957">
    <property type="entry name" value="NAD_G3PDH"/>
    <property type="match status" value="1"/>
</dbReference>
<keyword evidence="4 13" id="KW-0560">Oxidoreductase</keyword>
<dbReference type="NCBIfam" id="NF000941">
    <property type="entry name" value="PRK00094.1-3"/>
    <property type="match status" value="1"/>
</dbReference>
<evidence type="ECO:0000256" key="14">
    <source>
        <dbReference type="PIRSR" id="PIRSR000114-1"/>
    </source>
</evidence>
<comment type="pathway">
    <text evidence="13">Membrane lipid metabolism; glycerophospholipid metabolism.</text>
</comment>
<dbReference type="PANTHER" id="PTHR11728:SF1">
    <property type="entry name" value="GLYCEROL-3-PHOSPHATE DEHYDROGENASE [NAD(+)] 2, CHLOROPLASTIC"/>
    <property type="match status" value="1"/>
</dbReference>
<dbReference type="FunFam" id="1.10.1040.10:FF:000001">
    <property type="entry name" value="Glycerol-3-phosphate dehydrogenase [NAD(P)+]"/>
    <property type="match status" value="1"/>
</dbReference>
<keyword evidence="8 13" id="KW-1208">Phospholipid metabolism</keyword>
<feature type="binding site" evidence="13">
    <location>
        <position position="14"/>
    </location>
    <ligand>
        <name>NADPH</name>
        <dbReference type="ChEBI" id="CHEBI:57783"/>
    </ligand>
</feature>
<feature type="domain" description="Glycerol-3-phosphate dehydrogenase NAD-dependent N-terminal" evidence="18">
    <location>
        <begin position="5"/>
        <end position="161"/>
    </location>
</feature>
<feature type="binding site" evidence="15">
    <location>
        <begin position="258"/>
        <end position="259"/>
    </location>
    <ligand>
        <name>substrate</name>
    </ligand>
</feature>
<feature type="binding site" evidence="15">
    <location>
        <position position="108"/>
    </location>
    <ligand>
        <name>substrate</name>
    </ligand>
</feature>
<dbReference type="PANTHER" id="PTHR11728">
    <property type="entry name" value="GLYCEROL-3-PHOSPHATE DEHYDROGENASE"/>
    <property type="match status" value="1"/>
</dbReference>
<comment type="caution">
    <text evidence="13">Lacks conserved residue(s) required for the propagation of feature annotation.</text>
</comment>
<feature type="domain" description="Glycerol-3-phosphate dehydrogenase NAD-dependent C-terminal" evidence="19">
    <location>
        <begin position="183"/>
        <end position="323"/>
    </location>
</feature>
<feature type="binding site" evidence="13">
    <location>
        <position position="13"/>
    </location>
    <ligand>
        <name>NADPH</name>
        <dbReference type="ChEBI" id="CHEBI:57783"/>
    </ligand>
</feature>
<dbReference type="PIRSF" id="PIRSF000114">
    <property type="entry name" value="Glycerol-3-P_dh"/>
    <property type="match status" value="1"/>
</dbReference>
<dbReference type="AlphaFoldDB" id="A0A7G5C577"/>
<evidence type="ECO:0000256" key="1">
    <source>
        <dbReference type="ARBA" id="ARBA00011009"/>
    </source>
</evidence>
<dbReference type="FunFam" id="3.40.50.720:FF:000019">
    <property type="entry name" value="Glycerol-3-phosphate dehydrogenase [NAD(P)+]"/>
    <property type="match status" value="1"/>
</dbReference>
<comment type="similarity">
    <text evidence="1 13 17">Belongs to the NAD-dependent glycerol-3-phosphate dehydrogenase family.</text>
</comment>
<proteinExistence type="inferred from homology"/>
<evidence type="ECO:0000256" key="15">
    <source>
        <dbReference type="PIRSR" id="PIRSR000114-2"/>
    </source>
</evidence>
<dbReference type="GO" id="GO:0046168">
    <property type="term" value="P:glycerol-3-phosphate catabolic process"/>
    <property type="evidence" value="ECO:0007669"/>
    <property type="project" value="InterPro"/>
</dbReference>
<keyword evidence="3 13" id="KW-0521">NADP</keyword>
<feature type="binding site" evidence="13">
    <location>
        <position position="284"/>
    </location>
    <ligand>
        <name>NADPH</name>
        <dbReference type="ChEBI" id="CHEBI:57783"/>
    </ligand>
</feature>
<feature type="binding site" evidence="13">
    <location>
        <position position="108"/>
    </location>
    <ligand>
        <name>sn-glycerol 3-phosphate</name>
        <dbReference type="ChEBI" id="CHEBI:57597"/>
    </ligand>
</feature>
<feature type="binding site" evidence="13">
    <location>
        <position position="258"/>
    </location>
    <ligand>
        <name>NADPH</name>
        <dbReference type="ChEBI" id="CHEBI:57783"/>
    </ligand>
</feature>
<evidence type="ECO:0000256" key="5">
    <source>
        <dbReference type="ARBA" id="ARBA00023027"/>
    </source>
</evidence>
<feature type="binding site" evidence="13">
    <location>
        <position position="142"/>
    </location>
    <ligand>
        <name>NADPH</name>
        <dbReference type="ChEBI" id="CHEBI:57783"/>
    </ligand>
</feature>
<evidence type="ECO:0000256" key="4">
    <source>
        <dbReference type="ARBA" id="ARBA00023002"/>
    </source>
</evidence>
<dbReference type="GO" id="GO:0046167">
    <property type="term" value="P:glycerol-3-phosphate biosynthetic process"/>
    <property type="evidence" value="ECO:0007669"/>
    <property type="project" value="UniProtKB-UniRule"/>
</dbReference>
<feature type="binding site" evidence="16">
    <location>
        <position position="142"/>
    </location>
    <ligand>
        <name>NAD(+)</name>
        <dbReference type="ChEBI" id="CHEBI:57540"/>
    </ligand>
</feature>
<feature type="binding site" evidence="13">
    <location>
        <position position="258"/>
    </location>
    <ligand>
        <name>sn-glycerol 3-phosphate</name>
        <dbReference type="ChEBI" id="CHEBI:57597"/>
    </ligand>
</feature>
<dbReference type="InterPro" id="IPR011128">
    <property type="entry name" value="G3P_DH_NAD-dep_N"/>
</dbReference>
<evidence type="ECO:0000256" key="6">
    <source>
        <dbReference type="ARBA" id="ARBA00023098"/>
    </source>
</evidence>
<evidence type="ECO:0000256" key="11">
    <source>
        <dbReference type="ARBA" id="ARBA00069372"/>
    </source>
</evidence>
<dbReference type="InterPro" id="IPR006168">
    <property type="entry name" value="G3P_DH_NAD-dep"/>
</dbReference>
<feature type="binding site" evidence="13">
    <location>
        <position position="282"/>
    </location>
    <ligand>
        <name>NADPH</name>
        <dbReference type="ChEBI" id="CHEBI:57783"/>
    </ligand>
</feature>
<dbReference type="GO" id="GO:0005975">
    <property type="term" value="P:carbohydrate metabolic process"/>
    <property type="evidence" value="ECO:0007669"/>
    <property type="project" value="InterPro"/>
</dbReference>
<dbReference type="EC" id="1.1.1.94" evidence="10 13"/>
<evidence type="ECO:0000256" key="17">
    <source>
        <dbReference type="RuleBase" id="RU000437"/>
    </source>
</evidence>
<dbReference type="InterPro" id="IPR008927">
    <property type="entry name" value="6-PGluconate_DH-like_C_sf"/>
</dbReference>
<evidence type="ECO:0000256" key="8">
    <source>
        <dbReference type="ARBA" id="ARBA00023264"/>
    </source>
</evidence>
<evidence type="ECO:0000256" key="16">
    <source>
        <dbReference type="PIRSR" id="PIRSR000114-3"/>
    </source>
</evidence>
<keyword evidence="6 13" id="KW-0443">Lipid metabolism</keyword>
<dbReference type="SUPFAM" id="SSF48179">
    <property type="entry name" value="6-phosphogluconate dehydrogenase C-terminal domain-like"/>
    <property type="match status" value="1"/>
</dbReference>
<accession>A0A7G5C577</accession>
<feature type="binding site" evidence="13">
    <location>
        <position position="194"/>
    </location>
    <ligand>
        <name>sn-glycerol 3-phosphate</name>
        <dbReference type="ChEBI" id="CHEBI:57597"/>
    </ligand>
</feature>
<feature type="binding site" evidence="13">
    <location>
        <position position="259"/>
    </location>
    <ligand>
        <name>sn-glycerol 3-phosphate</name>
        <dbReference type="ChEBI" id="CHEBI:57597"/>
    </ligand>
</feature>
<feature type="binding site" evidence="13">
    <location>
        <position position="140"/>
    </location>
    <ligand>
        <name>sn-glycerol 3-phosphate</name>
        <dbReference type="ChEBI" id="CHEBI:57597"/>
    </ligand>
</feature>
<feature type="binding site" evidence="13">
    <location>
        <position position="35"/>
    </location>
    <ligand>
        <name>NADPH</name>
        <dbReference type="ChEBI" id="CHEBI:57783"/>
    </ligand>
</feature>
<keyword evidence="5 13" id="KW-0520">NAD</keyword>
<dbReference type="GO" id="GO:0008654">
    <property type="term" value="P:phospholipid biosynthetic process"/>
    <property type="evidence" value="ECO:0007669"/>
    <property type="project" value="UniProtKB-KW"/>
</dbReference>
<dbReference type="EMBL" id="CP041969">
    <property type="protein sequence ID" value="QMV44361.1"/>
    <property type="molecule type" value="Genomic_DNA"/>
</dbReference>
<keyword evidence="13" id="KW-0963">Cytoplasm</keyword>
<dbReference type="Pfam" id="PF01210">
    <property type="entry name" value="NAD_Gly3P_dh_N"/>
    <property type="match status" value="1"/>
</dbReference>
<feature type="binding site" evidence="13">
    <location>
        <position position="257"/>
    </location>
    <ligand>
        <name>sn-glycerol 3-phosphate</name>
        <dbReference type="ChEBI" id="CHEBI:57597"/>
    </ligand>
</feature>
<dbReference type="GO" id="GO:0005829">
    <property type="term" value="C:cytosol"/>
    <property type="evidence" value="ECO:0007669"/>
    <property type="project" value="TreeGrafter"/>
</dbReference>
<dbReference type="Proteomes" id="UP000515679">
    <property type="component" value="Chromosome"/>
</dbReference>
<evidence type="ECO:0000259" key="19">
    <source>
        <dbReference type="Pfam" id="PF07479"/>
    </source>
</evidence>
<name>A0A7G5C577_9BACL</name>
<dbReference type="Gene3D" id="3.40.50.720">
    <property type="entry name" value="NAD(P)-binding Rossmann-like Domain"/>
    <property type="match status" value="1"/>
</dbReference>
<evidence type="ECO:0000256" key="2">
    <source>
        <dbReference type="ARBA" id="ARBA00022516"/>
    </source>
</evidence>
<comment type="catalytic activity">
    <reaction evidence="13">
        <text>sn-glycerol 3-phosphate + NAD(+) = dihydroxyacetone phosphate + NADH + H(+)</text>
        <dbReference type="Rhea" id="RHEA:11092"/>
        <dbReference type="ChEBI" id="CHEBI:15378"/>
        <dbReference type="ChEBI" id="CHEBI:57540"/>
        <dbReference type="ChEBI" id="CHEBI:57597"/>
        <dbReference type="ChEBI" id="CHEBI:57642"/>
        <dbReference type="ChEBI" id="CHEBI:57945"/>
        <dbReference type="EC" id="1.1.1.94"/>
    </reaction>
</comment>
<reference evidence="20 21" key="1">
    <citation type="submission" date="2019-07" db="EMBL/GenBank/DDBJ databases">
        <authorList>
            <person name="Kim J.K."/>
            <person name="Cheong H.-M."/>
            <person name="Choi Y."/>
            <person name="Hwang K.J."/>
            <person name="Lee S."/>
            <person name="Choi C."/>
        </authorList>
    </citation>
    <scope>NUCLEOTIDE SEQUENCE [LARGE SCALE GENOMIC DNA]</scope>
    <source>
        <strain evidence="20 21">KS 22</strain>
    </source>
</reference>
<evidence type="ECO:0000256" key="7">
    <source>
        <dbReference type="ARBA" id="ARBA00023209"/>
    </source>
</evidence>
<dbReference type="InterPro" id="IPR006109">
    <property type="entry name" value="G3P_DH_NAD-dep_C"/>
</dbReference>
<dbReference type="NCBIfam" id="NF000942">
    <property type="entry name" value="PRK00094.1-4"/>
    <property type="match status" value="1"/>
</dbReference>
<feature type="binding site" evidence="13">
    <location>
        <position position="247"/>
    </location>
    <ligand>
        <name>sn-glycerol 3-phosphate</name>
        <dbReference type="ChEBI" id="CHEBI:57597"/>
    </ligand>
</feature>
<feature type="binding site" evidence="13">
    <location>
        <position position="138"/>
    </location>
    <ligand>
        <name>sn-glycerol 3-phosphate</name>
        <dbReference type="ChEBI" id="CHEBI:57597"/>
    </ligand>
</feature>
<comment type="catalytic activity">
    <reaction evidence="9">
        <text>sn-glycerol 3-phosphate + NADP(+) = dihydroxyacetone phosphate + NADPH + H(+)</text>
        <dbReference type="Rhea" id="RHEA:11096"/>
        <dbReference type="ChEBI" id="CHEBI:15378"/>
        <dbReference type="ChEBI" id="CHEBI:57597"/>
        <dbReference type="ChEBI" id="CHEBI:57642"/>
        <dbReference type="ChEBI" id="CHEBI:57783"/>
        <dbReference type="ChEBI" id="CHEBI:58349"/>
        <dbReference type="EC" id="1.1.1.94"/>
    </reaction>
    <physiologicalReaction direction="right-to-left" evidence="9">
        <dbReference type="Rhea" id="RHEA:11098"/>
    </physiologicalReaction>
</comment>
<organism evidence="20 21">
    <name type="scientific">Cohnella cholangitidis</name>
    <dbReference type="NCBI Taxonomy" id="2598458"/>
    <lineage>
        <taxon>Bacteria</taxon>
        <taxon>Bacillati</taxon>
        <taxon>Bacillota</taxon>
        <taxon>Bacilli</taxon>
        <taxon>Bacillales</taxon>
        <taxon>Paenibacillaceae</taxon>
        <taxon>Cohnella</taxon>
    </lineage>
</organism>
<dbReference type="KEGG" id="cchl:FPL14_26735"/>
<dbReference type="RefSeq" id="WP_182300597.1">
    <property type="nucleotide sequence ID" value="NZ_CP041969.1"/>
</dbReference>
<keyword evidence="21" id="KW-1185">Reference proteome</keyword>
<evidence type="ECO:0000256" key="3">
    <source>
        <dbReference type="ARBA" id="ARBA00022857"/>
    </source>
</evidence>
<feature type="binding site" evidence="13">
    <location>
        <position position="34"/>
    </location>
    <ligand>
        <name>NADPH</name>
        <dbReference type="ChEBI" id="CHEBI:57783"/>
    </ligand>
</feature>
<dbReference type="PRINTS" id="PR00077">
    <property type="entry name" value="GPDHDRGNASE"/>
</dbReference>
<dbReference type="UniPathway" id="UPA00940"/>
<dbReference type="GO" id="GO:0047952">
    <property type="term" value="F:glycerol-3-phosphate dehydrogenase [NAD(P)+] activity"/>
    <property type="evidence" value="ECO:0007669"/>
    <property type="project" value="UniProtKB-UniRule"/>
</dbReference>
<dbReference type="SUPFAM" id="SSF51735">
    <property type="entry name" value="NAD(P)-binding Rossmann-fold domains"/>
    <property type="match status" value="1"/>
</dbReference>
<evidence type="ECO:0000256" key="13">
    <source>
        <dbReference type="HAMAP-Rule" id="MF_00394"/>
    </source>
</evidence>